<proteinExistence type="predicted"/>
<accession>A0A543KIN4</accession>
<sequence>MANGFTEDDDALLAELGVEVETKKQVSRTPREERIIAGFEEIQRFVDEHGRRPQHGEDRDIFERLYAVRLDRIAELQECRDLIEPMDHQGLLSGTPLALPGDAEEMDDDALLDALGIEVEAPAITELKHVRSTTEKKAAEEIASRDRCEDFARFKPLFEQVQKELDTGLREARKFELKSEIEPGRFFIVGGQKAYVAEMGEMKLTDHGRTDARLRVVFDNGTESNMLMRSLQRALNADGDAGRRISEPHAGPLFSDRTMDGDEASGTIYVLRSKSDHPRVAENRDLVHKIGVTNMSVEKRIAGAQLQPTFLMANVEIVATYELYNINRTRLEKLIHRIFEPARLDIEILDRFGRPVAPKEWFLVPLFAINDAVEKIKDGTIAGFVYDPTQAKFIRRSDKGGGD</sequence>
<feature type="domain" description="Bacteriophage T5 Orf172 DNA-binding" evidence="1">
    <location>
        <begin position="282"/>
        <end position="376"/>
    </location>
</feature>
<evidence type="ECO:0000259" key="1">
    <source>
        <dbReference type="SMART" id="SM00974"/>
    </source>
</evidence>
<dbReference type="EMBL" id="VFPT01000001">
    <property type="protein sequence ID" value="TQM94940.1"/>
    <property type="molecule type" value="Genomic_DNA"/>
</dbReference>
<evidence type="ECO:0000313" key="3">
    <source>
        <dbReference type="Proteomes" id="UP000320582"/>
    </source>
</evidence>
<dbReference type="RefSeq" id="WP_142084052.1">
    <property type="nucleotide sequence ID" value="NZ_VFPT01000001.1"/>
</dbReference>
<dbReference type="AlphaFoldDB" id="A0A543KIN4"/>
<dbReference type="InterPro" id="IPR018306">
    <property type="entry name" value="Phage_T5_Orf172_DNA-bd"/>
</dbReference>
<dbReference type="Proteomes" id="UP000320582">
    <property type="component" value="Unassembled WGS sequence"/>
</dbReference>
<dbReference type="SMART" id="SM00974">
    <property type="entry name" value="T5orf172"/>
    <property type="match status" value="1"/>
</dbReference>
<keyword evidence="3" id="KW-1185">Reference proteome</keyword>
<organism evidence="2 3">
    <name type="scientific">Roseinatronobacter monicus</name>
    <dbReference type="NCBI Taxonomy" id="393481"/>
    <lineage>
        <taxon>Bacteria</taxon>
        <taxon>Pseudomonadati</taxon>
        <taxon>Pseudomonadota</taxon>
        <taxon>Alphaproteobacteria</taxon>
        <taxon>Rhodobacterales</taxon>
        <taxon>Paracoccaceae</taxon>
        <taxon>Roseinatronobacter</taxon>
    </lineage>
</organism>
<comment type="caution">
    <text evidence="2">The sequence shown here is derived from an EMBL/GenBank/DDBJ whole genome shotgun (WGS) entry which is preliminary data.</text>
</comment>
<name>A0A543KIN4_9RHOB</name>
<dbReference type="OrthoDB" id="9814995at2"/>
<evidence type="ECO:0000313" key="2">
    <source>
        <dbReference type="EMBL" id="TQM94940.1"/>
    </source>
</evidence>
<protein>
    <submittedName>
        <fullName evidence="2">Meiotically Up-regulated Gene 113 (MUG113) protein</fullName>
    </submittedName>
</protein>
<dbReference type="Pfam" id="PF13455">
    <property type="entry name" value="MUG113"/>
    <property type="match status" value="1"/>
</dbReference>
<reference evidence="2 3" key="1">
    <citation type="submission" date="2019-06" db="EMBL/GenBank/DDBJ databases">
        <title>Genomic Encyclopedia of Archaeal and Bacterial Type Strains, Phase II (KMG-II): from individual species to whole genera.</title>
        <authorList>
            <person name="Goeker M."/>
        </authorList>
    </citation>
    <scope>NUCLEOTIDE SEQUENCE [LARGE SCALE GENOMIC DNA]</scope>
    <source>
        <strain evidence="2 3">DSM 18423</strain>
    </source>
</reference>
<gene>
    <name evidence="2" type="ORF">BD293_3632</name>
</gene>